<evidence type="ECO:0000256" key="7">
    <source>
        <dbReference type="ARBA" id="ARBA00022777"/>
    </source>
</evidence>
<evidence type="ECO:0000256" key="3">
    <source>
        <dbReference type="ARBA" id="ARBA00016943"/>
    </source>
</evidence>
<dbReference type="InterPro" id="IPR002139">
    <property type="entry name" value="Ribo/fructo_kinase"/>
</dbReference>
<evidence type="ECO:0000256" key="10">
    <source>
        <dbReference type="ARBA" id="ARBA00022958"/>
    </source>
</evidence>
<evidence type="ECO:0000259" key="13">
    <source>
        <dbReference type="Pfam" id="PF00294"/>
    </source>
</evidence>
<comment type="function">
    <text evidence="12">Catalyzes the phosphorylation of ribose at O-5 in a reaction requiring ATP and magnesium. The resulting D-ribose-5-phosphate can then be used either for sythesis of nucleotides, histidine, and tryptophan, or as a component of the pentose phosphate pathway.</text>
</comment>
<dbReference type="PRINTS" id="PR00990">
    <property type="entry name" value="RIBOKINASE"/>
</dbReference>
<sequence>MGITVIGSLNYDLVTYTDKVPDGGETIRANSFETHTGGKGCNQCIAIARLKNPQDNYTVRMVGSVGNDAFGAQLLDTLRRDGVDVDQVKVLEGVSTGTATILVEEKLGGQNRILIVKGANGESKYSSQQLKDMFKETKEKEYVVFQQEIPNADCVMKWIHDNISNSVIVFNPSPFQPIAKAHWNAVDVLVVNEIEALQVIEDAEGPEKVKEYKEMINDNFISTYKNIAIRLKSQYVNPEGKRAVIITLGSKGVLYVSKQNPEVGYMDAIHDVKVVDSTGAGDTFLGALVTQLYEGKPLSEAIKFATFSSSLAIQKNGAAESIPKHNDVKAVLS</sequence>
<dbReference type="VEuPathDB" id="FungiDB:GWK60_L06919"/>
<comment type="subunit">
    <text evidence="12">Homodimer.</text>
</comment>
<dbReference type="OrthoDB" id="415590at2759"/>
<evidence type="ECO:0000256" key="1">
    <source>
        <dbReference type="ARBA" id="ARBA00005380"/>
    </source>
</evidence>
<feature type="binding site" evidence="12">
    <location>
        <position position="276"/>
    </location>
    <ligand>
        <name>K(+)</name>
        <dbReference type="ChEBI" id="CHEBI:29103"/>
    </ligand>
</feature>
<comment type="catalytic activity">
    <reaction evidence="12">
        <text>D-ribose + ATP = D-ribose 5-phosphate + ADP + H(+)</text>
        <dbReference type="Rhea" id="RHEA:13697"/>
        <dbReference type="ChEBI" id="CHEBI:15378"/>
        <dbReference type="ChEBI" id="CHEBI:30616"/>
        <dbReference type="ChEBI" id="CHEBI:47013"/>
        <dbReference type="ChEBI" id="CHEBI:78346"/>
        <dbReference type="ChEBI" id="CHEBI:456216"/>
        <dbReference type="EC" id="2.7.1.15"/>
    </reaction>
</comment>
<dbReference type="UniPathway" id="UPA00916">
    <property type="reaction ID" value="UER00889"/>
</dbReference>
<dbReference type="CDD" id="cd01174">
    <property type="entry name" value="ribokinase"/>
    <property type="match status" value="1"/>
</dbReference>
<comment type="caution">
    <text evidence="12">Lacks conserved residue(s) required for the propagation of feature annotation.</text>
</comment>
<dbReference type="HAMAP" id="MF_01987">
    <property type="entry name" value="Ribokinase"/>
    <property type="match status" value="1"/>
</dbReference>
<dbReference type="VEuPathDB" id="FungiDB:GVI51_L08173"/>
<name>A0A0W0CFJ4_CANGB</name>
<feature type="binding site" evidence="12">
    <location>
        <position position="321"/>
    </location>
    <ligand>
        <name>K(+)</name>
        <dbReference type="ChEBI" id="CHEBI:29103"/>
    </ligand>
</feature>
<dbReference type="Gene3D" id="3.40.1190.20">
    <property type="match status" value="1"/>
</dbReference>
<feature type="binding site" evidence="12">
    <location>
        <position position="317"/>
    </location>
    <ligand>
        <name>K(+)</name>
        <dbReference type="ChEBI" id="CHEBI:29103"/>
    </ligand>
</feature>
<dbReference type="GO" id="GO:0005524">
    <property type="term" value="F:ATP binding"/>
    <property type="evidence" value="ECO:0007669"/>
    <property type="project" value="UniProtKB-UniRule"/>
</dbReference>
<keyword evidence="4 12" id="KW-0808">Transferase</keyword>
<dbReference type="VEuPathDB" id="FungiDB:CAGL0L08228g"/>
<keyword evidence="10 12" id="KW-0630">Potassium</keyword>
<dbReference type="InterPro" id="IPR029056">
    <property type="entry name" value="Ribokinase-like"/>
</dbReference>
<dbReference type="GO" id="GO:0005634">
    <property type="term" value="C:nucleus"/>
    <property type="evidence" value="ECO:0007669"/>
    <property type="project" value="UniProtKB-SubCell"/>
</dbReference>
<gene>
    <name evidence="12" type="primary">RBK1</name>
    <name evidence="15" type="ORF">AO440_005172</name>
    <name evidence="14" type="ORF">AO440_005363</name>
</gene>
<accession>A0A0W0CFJ4</accession>
<keyword evidence="7 12" id="KW-0418">Kinase</keyword>
<dbReference type="Proteomes" id="UP000054886">
    <property type="component" value="Unassembled WGS sequence"/>
</dbReference>
<feature type="binding site" evidence="12">
    <location>
        <begin position="38"/>
        <end position="42"/>
    </location>
    <ligand>
        <name>substrate</name>
    </ligand>
</feature>
<keyword evidence="5 12" id="KW-0479">Metal-binding</keyword>
<evidence type="ECO:0000256" key="2">
    <source>
        <dbReference type="ARBA" id="ARBA00012035"/>
    </source>
</evidence>
<evidence type="ECO:0000313" key="16">
    <source>
        <dbReference type="Proteomes" id="UP000054886"/>
    </source>
</evidence>
<evidence type="ECO:0000256" key="5">
    <source>
        <dbReference type="ARBA" id="ARBA00022723"/>
    </source>
</evidence>
<feature type="active site" description="Proton acceptor" evidence="12">
    <location>
        <position position="282"/>
    </location>
</feature>
<dbReference type="InterPro" id="IPR011877">
    <property type="entry name" value="Ribokinase"/>
</dbReference>
<evidence type="ECO:0000256" key="12">
    <source>
        <dbReference type="HAMAP-Rule" id="MF_03215"/>
    </source>
</evidence>
<dbReference type="EC" id="2.7.1.15" evidence="2 12"/>
<evidence type="ECO:0000256" key="8">
    <source>
        <dbReference type="ARBA" id="ARBA00022840"/>
    </source>
</evidence>
<feature type="binding site" evidence="12">
    <location>
        <position position="312"/>
    </location>
    <ligand>
        <name>K(+)</name>
        <dbReference type="ChEBI" id="CHEBI:29103"/>
    </ligand>
</feature>
<dbReference type="OMA" id="DIVLIQQ"/>
<comment type="subcellular location">
    <subcellularLocation>
        <location evidence="12">Cytoplasm</location>
    </subcellularLocation>
    <subcellularLocation>
        <location evidence="12">Nucleus</location>
    </subcellularLocation>
</comment>
<dbReference type="VEuPathDB" id="FungiDB:B1J91_L08228g"/>
<comment type="activity regulation">
    <text evidence="12">Activated by a monovalent cation that binds near, but not in, the active site. The most likely occupant of the site in vivo is potassium. Ion binding induces a conformational change that may alter substrate affinity.</text>
</comment>
<dbReference type="EMBL" id="LLZZ01000167">
    <property type="protein sequence ID" value="KTA96808.1"/>
    <property type="molecule type" value="Genomic_DNA"/>
</dbReference>
<keyword evidence="9 12" id="KW-0460">Magnesium</keyword>
<dbReference type="PROSITE" id="PS00584">
    <property type="entry name" value="PFKB_KINASES_2"/>
    <property type="match status" value="1"/>
</dbReference>
<dbReference type="Pfam" id="PF00294">
    <property type="entry name" value="PfkB"/>
    <property type="match status" value="1"/>
</dbReference>
<keyword evidence="12" id="KW-0963">Cytoplasm</keyword>
<dbReference type="GO" id="GO:0005737">
    <property type="term" value="C:cytoplasm"/>
    <property type="evidence" value="ECO:0007669"/>
    <property type="project" value="UniProtKB-SubCell"/>
</dbReference>
<dbReference type="PANTHER" id="PTHR10584:SF166">
    <property type="entry name" value="RIBOKINASE"/>
    <property type="match status" value="1"/>
</dbReference>
<comment type="similarity">
    <text evidence="12">Belongs to the carbohydrate kinase PfkB family. Ribokinase subfamily.</text>
</comment>
<proteinExistence type="inferred from homology"/>
<comment type="cofactor">
    <cofactor evidence="12">
        <name>Mg(2+)</name>
        <dbReference type="ChEBI" id="CHEBI:18420"/>
    </cofactor>
    <text evidence="12">Requires a divalent cation, most likely magnesium in vivo, as an electrophilic catalyst to aid phosphoryl group transfer. It is the chelate of the metal and the nucleotide that is the actual substrate.</text>
</comment>
<feature type="binding site" evidence="12">
    <location>
        <position position="278"/>
    </location>
    <ligand>
        <name>K(+)</name>
        <dbReference type="ChEBI" id="CHEBI:29103"/>
    </ligand>
</feature>
<dbReference type="AlphaFoldDB" id="A0A0W0CFJ4"/>
<comment type="caution">
    <text evidence="15">The sequence shown here is derived from an EMBL/GenBank/DDBJ whole genome shotgun (WGS) entry which is preliminary data.</text>
</comment>
<keyword evidence="11 12" id="KW-0119">Carbohydrate metabolism</keyword>
<dbReference type="EMBL" id="LLZZ01000153">
    <property type="protein sequence ID" value="KTA98398.1"/>
    <property type="molecule type" value="Genomic_DNA"/>
</dbReference>
<dbReference type="SUPFAM" id="SSF53613">
    <property type="entry name" value="Ribokinase-like"/>
    <property type="match status" value="1"/>
</dbReference>
<dbReference type="GO" id="GO:0004747">
    <property type="term" value="F:ribokinase activity"/>
    <property type="evidence" value="ECO:0007669"/>
    <property type="project" value="UniProtKB-UniRule"/>
</dbReference>
<evidence type="ECO:0000256" key="4">
    <source>
        <dbReference type="ARBA" id="ARBA00022679"/>
    </source>
</evidence>
<dbReference type="InterPro" id="IPR011611">
    <property type="entry name" value="PfkB_dom"/>
</dbReference>
<feature type="binding site" evidence="12">
    <location>
        <begin position="281"/>
        <end position="282"/>
    </location>
    <ligand>
        <name>ATP</name>
        <dbReference type="ChEBI" id="CHEBI:30616"/>
    </ligand>
</feature>
<feature type="binding site" evidence="12">
    <location>
        <position position="282"/>
    </location>
    <ligand>
        <name>substrate</name>
    </ligand>
</feature>
<evidence type="ECO:0000313" key="14">
    <source>
        <dbReference type="EMBL" id="KTA96808.1"/>
    </source>
</evidence>
<feature type="domain" description="Carbohydrate kinase PfkB" evidence="13">
    <location>
        <begin position="3"/>
        <end position="324"/>
    </location>
</feature>
<comment type="pathway">
    <text evidence="12">Carbohydrate metabolism; D-ribose degradation; D-ribose 5-phosphate from beta-D-ribopyranose: step 2/2.</text>
</comment>
<evidence type="ECO:0000256" key="9">
    <source>
        <dbReference type="ARBA" id="ARBA00022842"/>
    </source>
</evidence>
<keyword evidence="12" id="KW-0539">Nucleus</keyword>
<dbReference type="InterPro" id="IPR002173">
    <property type="entry name" value="Carboh/pur_kinase_PfkB_CS"/>
</dbReference>
<dbReference type="VEuPathDB" id="FungiDB:GW608_L06941"/>
<feature type="binding site" evidence="12">
    <location>
        <begin position="247"/>
        <end position="252"/>
    </location>
    <ligand>
        <name>ATP</name>
        <dbReference type="ChEBI" id="CHEBI:30616"/>
    </ligand>
</feature>
<keyword evidence="6 12" id="KW-0547">Nucleotide-binding</keyword>
<dbReference type="PANTHER" id="PTHR10584">
    <property type="entry name" value="SUGAR KINASE"/>
    <property type="match status" value="1"/>
</dbReference>
<feature type="binding site" evidence="12">
    <location>
        <position position="315"/>
    </location>
    <ligand>
        <name>K(+)</name>
        <dbReference type="ChEBI" id="CHEBI:29103"/>
    </ligand>
</feature>
<comment type="similarity">
    <text evidence="1">Belongs to the carbohydrate kinase pfkB family.</text>
</comment>
<evidence type="ECO:0000313" key="15">
    <source>
        <dbReference type="EMBL" id="KTA98398.1"/>
    </source>
</evidence>
<organism evidence="15 16">
    <name type="scientific">Candida glabrata</name>
    <name type="common">Yeast</name>
    <name type="synonym">Torulopsis glabrata</name>
    <dbReference type="NCBI Taxonomy" id="5478"/>
    <lineage>
        <taxon>Eukaryota</taxon>
        <taxon>Fungi</taxon>
        <taxon>Dikarya</taxon>
        <taxon>Ascomycota</taxon>
        <taxon>Saccharomycotina</taxon>
        <taxon>Saccharomycetes</taxon>
        <taxon>Saccharomycetales</taxon>
        <taxon>Saccharomycetaceae</taxon>
        <taxon>Nakaseomyces</taxon>
    </lineage>
</organism>
<evidence type="ECO:0000256" key="6">
    <source>
        <dbReference type="ARBA" id="ARBA00022741"/>
    </source>
</evidence>
<keyword evidence="8 12" id="KW-0067">ATP-binding</keyword>
<reference evidence="15 16" key="1">
    <citation type="submission" date="2015-10" db="EMBL/GenBank/DDBJ databases">
        <title>Draft genomes sequences of Candida glabrata isolates 1A, 1B, 2A, 2B, 3A and 3B.</title>
        <authorList>
            <person name="Haavelsrud O.E."/>
            <person name="Gaustad P."/>
        </authorList>
    </citation>
    <scope>NUCLEOTIDE SEQUENCE [LARGE SCALE GENOMIC DNA]</scope>
    <source>
        <strain evidence="15">910700640</strain>
    </source>
</reference>
<dbReference type="GO" id="GO:0019303">
    <property type="term" value="P:D-ribose catabolic process"/>
    <property type="evidence" value="ECO:0007669"/>
    <property type="project" value="UniProtKB-UniRule"/>
</dbReference>
<feature type="binding site" evidence="12">
    <location>
        <begin position="10"/>
        <end position="12"/>
    </location>
    <ligand>
        <name>substrate</name>
    </ligand>
</feature>
<feature type="binding site" evidence="12">
    <location>
        <position position="148"/>
    </location>
    <ligand>
        <name>substrate</name>
    </ligand>
</feature>
<protein>
    <recommendedName>
        <fullName evidence="3 12">Ribokinase</fullName>
        <shortName evidence="12">RK</shortName>
        <ecNumber evidence="2 12">2.7.1.15</ecNumber>
    </recommendedName>
</protein>
<feature type="binding site" evidence="12">
    <location>
        <position position="192"/>
    </location>
    <ligand>
        <name>ATP</name>
        <dbReference type="ChEBI" id="CHEBI:30616"/>
    </ligand>
</feature>
<evidence type="ECO:0000256" key="11">
    <source>
        <dbReference type="ARBA" id="ARBA00023277"/>
    </source>
</evidence>
<dbReference type="GO" id="GO:0046872">
    <property type="term" value="F:metal ion binding"/>
    <property type="evidence" value="ECO:0007669"/>
    <property type="project" value="UniProtKB-KW"/>
</dbReference>